<gene>
    <name evidence="2" type="ORF">SAMN05444401_3514</name>
</gene>
<dbReference type="STRING" id="1121298.SAMN05444401_3514"/>
<dbReference type="Proteomes" id="UP000184080">
    <property type="component" value="Unassembled WGS sequence"/>
</dbReference>
<dbReference type="OrthoDB" id="9775096at2"/>
<dbReference type="Pfam" id="PF13354">
    <property type="entry name" value="Beta-lactamase2"/>
    <property type="match status" value="1"/>
</dbReference>
<evidence type="ECO:0000259" key="1">
    <source>
        <dbReference type="Pfam" id="PF13354"/>
    </source>
</evidence>
<dbReference type="Gene3D" id="3.40.710.10">
    <property type="entry name" value="DD-peptidase/beta-lactamase superfamily"/>
    <property type="match status" value="1"/>
</dbReference>
<dbReference type="PANTHER" id="PTHR35333:SF3">
    <property type="entry name" value="BETA-LACTAMASE-TYPE TRANSPEPTIDASE FOLD CONTAINING PROTEIN"/>
    <property type="match status" value="1"/>
</dbReference>
<dbReference type="GO" id="GO:0046677">
    <property type="term" value="P:response to antibiotic"/>
    <property type="evidence" value="ECO:0007669"/>
    <property type="project" value="InterPro"/>
</dbReference>
<accession>A0A1M6KVX9</accession>
<dbReference type="PANTHER" id="PTHR35333">
    <property type="entry name" value="BETA-LACTAMASE"/>
    <property type="match status" value="1"/>
</dbReference>
<dbReference type="GO" id="GO:0008800">
    <property type="term" value="F:beta-lactamase activity"/>
    <property type="evidence" value="ECO:0007669"/>
    <property type="project" value="InterPro"/>
</dbReference>
<dbReference type="InterPro" id="IPR045155">
    <property type="entry name" value="Beta-lactam_cat"/>
</dbReference>
<dbReference type="InterPro" id="IPR012338">
    <property type="entry name" value="Beta-lactam/transpept-like"/>
</dbReference>
<evidence type="ECO:0000313" key="2">
    <source>
        <dbReference type="EMBL" id="SHJ63127.1"/>
    </source>
</evidence>
<dbReference type="AlphaFoldDB" id="A0A1M6KVX9"/>
<dbReference type="InterPro" id="IPR000871">
    <property type="entry name" value="Beta-lactam_class-A"/>
</dbReference>
<feature type="domain" description="Beta-lactamase class A catalytic" evidence="1">
    <location>
        <begin position="16"/>
        <end position="229"/>
    </location>
</feature>
<dbReference type="GO" id="GO:0030655">
    <property type="term" value="P:beta-lactam antibiotic catabolic process"/>
    <property type="evidence" value="ECO:0007669"/>
    <property type="project" value="InterPro"/>
</dbReference>
<keyword evidence="3" id="KW-1185">Reference proteome</keyword>
<dbReference type="RefSeq" id="WP_073009726.1">
    <property type="nucleotide sequence ID" value="NZ_FQZO01000006.1"/>
</dbReference>
<reference evidence="2 3" key="1">
    <citation type="submission" date="2016-11" db="EMBL/GenBank/DDBJ databases">
        <authorList>
            <person name="Jaros S."/>
            <person name="Januszkiewicz K."/>
            <person name="Wedrychowicz H."/>
        </authorList>
    </citation>
    <scope>NUCLEOTIDE SEQUENCE [LARGE SCALE GENOMIC DNA]</scope>
    <source>
        <strain evidence="2 3">DSM 21864</strain>
    </source>
</reference>
<dbReference type="EMBL" id="FQZO01000006">
    <property type="protein sequence ID" value="SHJ63127.1"/>
    <property type="molecule type" value="Genomic_DNA"/>
</dbReference>
<sequence length="259" mass="29924">MKEIKKYFESRIGNYSFYFEDLNSGFVYGYNENVKMTAAGCMKLPIAIALLKEVENLNFNLNDKILIGQEDKVYGTGILHEFLEREYTLYELMVAMLIQSDNTASNKIINLVGKEKINESIREMGLKNTVLNRRTSDEIYDDNNDENITTSYDLCKCWKILFEKKYLNQELSDMLIDILKRQQLKNKSALYIPDDLKSNISNKTGDKKAVENDTMFINIEKGTFAFSVMSNEIPNSVYGIVTIAKAGKMMWDNITNYWS</sequence>
<evidence type="ECO:0000313" key="3">
    <source>
        <dbReference type="Proteomes" id="UP000184080"/>
    </source>
</evidence>
<proteinExistence type="predicted"/>
<organism evidence="2 3">
    <name type="scientific">Clostridium amylolyticum</name>
    <dbReference type="NCBI Taxonomy" id="1121298"/>
    <lineage>
        <taxon>Bacteria</taxon>
        <taxon>Bacillati</taxon>
        <taxon>Bacillota</taxon>
        <taxon>Clostridia</taxon>
        <taxon>Eubacteriales</taxon>
        <taxon>Clostridiaceae</taxon>
        <taxon>Clostridium</taxon>
    </lineage>
</organism>
<name>A0A1M6KVX9_9CLOT</name>
<protein>
    <submittedName>
        <fullName evidence="2">Beta-lactamase class A</fullName>
    </submittedName>
</protein>
<dbReference type="SUPFAM" id="SSF56601">
    <property type="entry name" value="beta-lactamase/transpeptidase-like"/>
    <property type="match status" value="1"/>
</dbReference>